<evidence type="ECO:0000313" key="2">
    <source>
        <dbReference type="EMBL" id="GAA0444500.1"/>
    </source>
</evidence>
<evidence type="ECO:0000313" key="3">
    <source>
        <dbReference type="Proteomes" id="UP001499895"/>
    </source>
</evidence>
<dbReference type="Proteomes" id="UP001499895">
    <property type="component" value="Unassembled WGS sequence"/>
</dbReference>
<gene>
    <name evidence="2" type="ORF">GCM10009544_04090</name>
</gene>
<sequence length="78" mass="8347">MGSGPCDVANEEHITAALNSPPEYADEYAPLRVAAFSTKTRRVSPGNARELRTGRYRGTRHRPRGPPGNEDRAAGGGV</sequence>
<keyword evidence="3" id="KW-1185">Reference proteome</keyword>
<comment type="caution">
    <text evidence="2">The sequence shown here is derived from an EMBL/GenBank/DDBJ whole genome shotgun (WGS) entry which is preliminary data.</text>
</comment>
<proteinExistence type="predicted"/>
<feature type="region of interest" description="Disordered" evidence="1">
    <location>
        <begin position="39"/>
        <end position="78"/>
    </location>
</feature>
<organism evidence="2 3">
    <name type="scientific">Streptomyces stramineus</name>
    <dbReference type="NCBI Taxonomy" id="173861"/>
    <lineage>
        <taxon>Bacteria</taxon>
        <taxon>Bacillati</taxon>
        <taxon>Actinomycetota</taxon>
        <taxon>Actinomycetes</taxon>
        <taxon>Kitasatosporales</taxon>
        <taxon>Streptomycetaceae</taxon>
        <taxon>Streptomyces</taxon>
    </lineage>
</organism>
<accession>A0ABN0ZDR3</accession>
<name>A0ABN0ZDR3_9ACTN</name>
<reference evidence="2 3" key="1">
    <citation type="journal article" date="2019" name="Int. J. Syst. Evol. Microbiol.">
        <title>The Global Catalogue of Microorganisms (GCM) 10K type strain sequencing project: providing services to taxonomists for standard genome sequencing and annotation.</title>
        <authorList>
            <consortium name="The Broad Institute Genomics Platform"/>
            <consortium name="The Broad Institute Genome Sequencing Center for Infectious Disease"/>
            <person name="Wu L."/>
            <person name="Ma J."/>
        </authorList>
    </citation>
    <scope>NUCLEOTIDE SEQUENCE [LARGE SCALE GENOMIC DNA]</scope>
    <source>
        <strain evidence="2 3">JCM 10649</strain>
    </source>
</reference>
<evidence type="ECO:0000256" key="1">
    <source>
        <dbReference type="SAM" id="MobiDB-lite"/>
    </source>
</evidence>
<feature type="compositionally biased region" description="Basic residues" evidence="1">
    <location>
        <begin position="54"/>
        <end position="64"/>
    </location>
</feature>
<dbReference type="EMBL" id="BAAAHB010000002">
    <property type="protein sequence ID" value="GAA0444500.1"/>
    <property type="molecule type" value="Genomic_DNA"/>
</dbReference>
<protein>
    <submittedName>
        <fullName evidence="2">Uncharacterized protein</fullName>
    </submittedName>
</protein>
<feature type="compositionally biased region" description="Basic and acidic residues" evidence="1">
    <location>
        <begin position="69"/>
        <end position="78"/>
    </location>
</feature>